<protein>
    <submittedName>
        <fullName evidence="2">Uncharacterized protein</fullName>
    </submittedName>
</protein>
<dbReference type="Proteomes" id="UP000269396">
    <property type="component" value="Unassembled WGS sequence"/>
</dbReference>
<feature type="region of interest" description="Disordered" evidence="1">
    <location>
        <begin position="114"/>
        <end position="212"/>
    </location>
</feature>
<dbReference type="STRING" id="31246.A0A183PHI8"/>
<reference evidence="2 3" key="1">
    <citation type="submission" date="2018-11" db="EMBL/GenBank/DDBJ databases">
        <authorList>
            <consortium name="Pathogen Informatics"/>
        </authorList>
    </citation>
    <scope>NUCLEOTIDE SEQUENCE [LARGE SCALE GENOMIC DNA]</scope>
    <source>
        <strain>Denwood</strain>
        <strain evidence="3">Zambia</strain>
    </source>
</reference>
<evidence type="ECO:0000313" key="3">
    <source>
        <dbReference type="Proteomes" id="UP000269396"/>
    </source>
</evidence>
<sequence length="223" mass="25686">MRTRRVGDIDTDHHLVVAKMELKLKKHCITRKTALQRFNAALFRDTDKLNEFKITLNNRSQALQDLLKEKTNMEDNWKVIREALTSTYQERNEKTAVNEGRTRAEKFKAQAEYTEANKEAKKSIRGDKQRSVEDLATTAGKAARERSMKKLYNTTEKLTGKYSKPERQVKDKEEKPTPEIQGQRNRWVENPEELSNRQALSSPLDIGAAPTDLLIDVTSPTIE</sequence>
<organism evidence="2 3">
    <name type="scientific">Schistosoma mattheei</name>
    <dbReference type="NCBI Taxonomy" id="31246"/>
    <lineage>
        <taxon>Eukaryota</taxon>
        <taxon>Metazoa</taxon>
        <taxon>Spiralia</taxon>
        <taxon>Lophotrochozoa</taxon>
        <taxon>Platyhelminthes</taxon>
        <taxon>Trematoda</taxon>
        <taxon>Digenea</taxon>
        <taxon>Strigeidida</taxon>
        <taxon>Schistosomatoidea</taxon>
        <taxon>Schistosomatidae</taxon>
        <taxon>Schistosoma</taxon>
    </lineage>
</organism>
<feature type="compositionally biased region" description="Basic and acidic residues" evidence="1">
    <location>
        <begin position="114"/>
        <end position="133"/>
    </location>
</feature>
<evidence type="ECO:0000256" key="1">
    <source>
        <dbReference type="SAM" id="MobiDB-lite"/>
    </source>
</evidence>
<feature type="compositionally biased region" description="Basic and acidic residues" evidence="1">
    <location>
        <begin position="163"/>
        <end position="177"/>
    </location>
</feature>
<accession>A0A183PHI8</accession>
<proteinExistence type="predicted"/>
<name>A0A183PHI8_9TREM</name>
<evidence type="ECO:0000313" key="2">
    <source>
        <dbReference type="EMBL" id="VDP64414.1"/>
    </source>
</evidence>
<dbReference type="AlphaFoldDB" id="A0A183PHI8"/>
<dbReference type="EMBL" id="UZAL01033943">
    <property type="protein sequence ID" value="VDP64414.1"/>
    <property type="molecule type" value="Genomic_DNA"/>
</dbReference>
<gene>
    <name evidence="2" type="ORF">SMTD_LOCUS13825</name>
</gene>
<keyword evidence="3" id="KW-1185">Reference proteome</keyword>